<dbReference type="AlphaFoldDB" id="A0A816B9N2"/>
<gene>
    <name evidence="2" type="ORF">JXQ802_LOCUS48890</name>
    <name evidence="1" type="ORF">PYM288_LOCUS32849</name>
</gene>
<dbReference type="EMBL" id="CAJNOH010004128">
    <property type="protein sequence ID" value="CAF1360420.1"/>
    <property type="molecule type" value="Genomic_DNA"/>
</dbReference>
<keyword evidence="3" id="KW-1185">Reference proteome</keyword>
<dbReference type="Proteomes" id="UP000663854">
    <property type="component" value="Unassembled WGS sequence"/>
</dbReference>
<feature type="non-terminal residue" evidence="2">
    <location>
        <position position="1"/>
    </location>
</feature>
<dbReference type="Proteomes" id="UP000663870">
    <property type="component" value="Unassembled WGS sequence"/>
</dbReference>
<sequence length="241" mass="27840">MEANIICRRLVTSEQFYSDDGTVDSSAAMIMYYLIKGLSHIDFYWGTVVRSADKGGKDMTHFKDRNTVFTISSLTGRSIQYFSNCADEEDEVLFLPHSSFIVCDVQYDQNFRQNRIFLRQIELGLCQNVILWVDDNIFDADWENKRHMEKASTLGTRVNVHFIPKSNTQSALAFLRSEFGERLKDSNTFRIVTDMKRTNETPPSTAGARLIYEVRKLGFEQTCLIFTGHEESAYEKLKTIF</sequence>
<name>A0A816B9N2_9BILA</name>
<proteinExistence type="predicted"/>
<dbReference type="Gene3D" id="3.90.176.10">
    <property type="entry name" value="Toxin ADP-ribosyltransferase, Chain A, domain 1"/>
    <property type="match status" value="1"/>
</dbReference>
<comment type="caution">
    <text evidence="2">The sequence shown here is derived from an EMBL/GenBank/DDBJ whole genome shotgun (WGS) entry which is preliminary data.</text>
</comment>
<evidence type="ECO:0000313" key="3">
    <source>
        <dbReference type="Proteomes" id="UP000663870"/>
    </source>
</evidence>
<protein>
    <submittedName>
        <fullName evidence="2">Uncharacterized protein</fullName>
    </submittedName>
</protein>
<evidence type="ECO:0000313" key="1">
    <source>
        <dbReference type="EMBL" id="CAF1360420.1"/>
    </source>
</evidence>
<dbReference type="EMBL" id="CAJNOL010005521">
    <property type="protein sequence ID" value="CAF1606419.1"/>
    <property type="molecule type" value="Genomic_DNA"/>
</dbReference>
<organism evidence="2 3">
    <name type="scientific">Rotaria sordida</name>
    <dbReference type="NCBI Taxonomy" id="392033"/>
    <lineage>
        <taxon>Eukaryota</taxon>
        <taxon>Metazoa</taxon>
        <taxon>Spiralia</taxon>
        <taxon>Gnathifera</taxon>
        <taxon>Rotifera</taxon>
        <taxon>Eurotatoria</taxon>
        <taxon>Bdelloidea</taxon>
        <taxon>Philodinida</taxon>
        <taxon>Philodinidae</taxon>
        <taxon>Rotaria</taxon>
    </lineage>
</organism>
<dbReference type="SUPFAM" id="SSF56399">
    <property type="entry name" value="ADP-ribosylation"/>
    <property type="match status" value="1"/>
</dbReference>
<accession>A0A816B9N2</accession>
<evidence type="ECO:0000313" key="2">
    <source>
        <dbReference type="EMBL" id="CAF1606419.1"/>
    </source>
</evidence>
<reference evidence="2" key="1">
    <citation type="submission" date="2021-02" db="EMBL/GenBank/DDBJ databases">
        <authorList>
            <person name="Nowell W R."/>
        </authorList>
    </citation>
    <scope>NUCLEOTIDE SEQUENCE</scope>
</reference>